<feature type="domain" description="SGNH hydrolase-type esterase" evidence="2">
    <location>
        <begin position="75"/>
        <end position="245"/>
    </location>
</feature>
<dbReference type="PATRIC" id="fig|84292.3.peg.1468"/>
<keyword evidence="4" id="KW-1185">Reference proteome</keyword>
<feature type="transmembrane region" description="Helical" evidence="1">
    <location>
        <begin position="12"/>
        <end position="42"/>
    </location>
</feature>
<proteinExistence type="predicted"/>
<keyword evidence="1" id="KW-0812">Transmembrane</keyword>
<dbReference type="Pfam" id="PF13472">
    <property type="entry name" value="Lipase_GDSL_2"/>
    <property type="match status" value="1"/>
</dbReference>
<dbReference type="Gene3D" id="3.40.50.1110">
    <property type="entry name" value="SGNH hydrolase"/>
    <property type="match status" value="1"/>
</dbReference>
<keyword evidence="1" id="KW-1133">Transmembrane helix</keyword>
<evidence type="ECO:0000313" key="4">
    <source>
        <dbReference type="Proteomes" id="UP000037737"/>
    </source>
</evidence>
<reference evidence="3" key="1">
    <citation type="submission" date="2015-04" db="EMBL/GenBank/DDBJ databases">
        <title>Complete genome sequence of Microbacterium chocolatum SIT 101, a bacterium enantioselectively hydrolyzing mesomeric diesters.</title>
        <authorList>
            <person name="Li X."/>
            <person name="Xu Y."/>
        </authorList>
    </citation>
    <scope>NUCLEOTIDE SEQUENCE [LARGE SCALE GENOMIC DNA]</scope>
    <source>
        <strain evidence="3">SIT 101</strain>
    </source>
</reference>
<gene>
    <name evidence="3" type="ORF">XI38_07195</name>
</gene>
<accession>A0A0M8MPK7</accession>
<keyword evidence="1" id="KW-0472">Membrane</keyword>
<evidence type="ECO:0000313" key="3">
    <source>
        <dbReference type="EMBL" id="KOS11051.1"/>
    </source>
</evidence>
<organism evidence="3 4">
    <name type="scientific">Microbacterium aurantiacum</name>
    <dbReference type="NCBI Taxonomy" id="162393"/>
    <lineage>
        <taxon>Bacteria</taxon>
        <taxon>Bacillati</taxon>
        <taxon>Actinomycetota</taxon>
        <taxon>Actinomycetes</taxon>
        <taxon>Micrococcales</taxon>
        <taxon>Microbacteriaceae</taxon>
        <taxon>Microbacterium</taxon>
    </lineage>
</organism>
<dbReference type="CDD" id="cd00229">
    <property type="entry name" value="SGNH_hydrolase"/>
    <property type="match status" value="1"/>
</dbReference>
<dbReference type="SUPFAM" id="SSF52266">
    <property type="entry name" value="SGNH hydrolase"/>
    <property type="match status" value="1"/>
</dbReference>
<dbReference type="Proteomes" id="UP000037737">
    <property type="component" value="Unassembled WGS sequence"/>
</dbReference>
<dbReference type="AlphaFoldDB" id="A0A0M8MPK7"/>
<evidence type="ECO:0000259" key="2">
    <source>
        <dbReference type="Pfam" id="PF13472"/>
    </source>
</evidence>
<evidence type="ECO:0000256" key="1">
    <source>
        <dbReference type="SAM" id="Phobius"/>
    </source>
</evidence>
<sequence length="273" mass="28759">MRHEDEVWHRRPVWVLTGVAVVLAIVLALGATAVGTGFFGLFRAVPATSDDIAAEADARVPPRALVVADGQRMLVFGDSWTFGLGALTRALGYAPRTAATLGAHAIIDGEPGSGYLREGWEGGTYGERIAALPTDAAFDVVIVQGSINDRRRYPEGYDAAVTAAWDALAATYPDAAFVVLGPAPHVLPVDDAVVAIDRDLAALATARGWGYISPLSEDWITEENYLSVIDIGPVGLRHPSTDGHAYLAERLVDALRALAVPAVAAAETPAPGW</sequence>
<dbReference type="EMBL" id="LAVO01000006">
    <property type="protein sequence ID" value="KOS11051.1"/>
    <property type="molecule type" value="Genomic_DNA"/>
</dbReference>
<name>A0A0M8MPK7_9MICO</name>
<dbReference type="InterPro" id="IPR013830">
    <property type="entry name" value="SGNH_hydro"/>
</dbReference>
<dbReference type="InterPro" id="IPR036514">
    <property type="entry name" value="SGNH_hydro_sf"/>
</dbReference>
<protein>
    <recommendedName>
        <fullName evidence="2">SGNH hydrolase-type esterase domain-containing protein</fullName>
    </recommendedName>
</protein>
<comment type="caution">
    <text evidence="3">The sequence shown here is derived from an EMBL/GenBank/DDBJ whole genome shotgun (WGS) entry which is preliminary data.</text>
</comment>